<comment type="caution">
    <text evidence="2">The sequence shown here is derived from an EMBL/GenBank/DDBJ whole genome shotgun (WGS) entry which is preliminary data.</text>
</comment>
<evidence type="ECO:0000313" key="2">
    <source>
        <dbReference type="EMBL" id="CAG8841764.1"/>
    </source>
</evidence>
<feature type="non-terminal residue" evidence="2">
    <location>
        <position position="1"/>
    </location>
</feature>
<feature type="region of interest" description="Disordered" evidence="1">
    <location>
        <begin position="47"/>
        <end position="75"/>
    </location>
</feature>
<name>A0ABN7WVE8_GIGMA</name>
<feature type="compositionally biased region" description="Polar residues" evidence="1">
    <location>
        <begin position="66"/>
        <end position="75"/>
    </location>
</feature>
<dbReference type="EMBL" id="CAJVQB010066804">
    <property type="protein sequence ID" value="CAG8841764.1"/>
    <property type="molecule type" value="Genomic_DNA"/>
</dbReference>
<keyword evidence="3" id="KW-1185">Reference proteome</keyword>
<feature type="non-terminal residue" evidence="2">
    <location>
        <position position="75"/>
    </location>
</feature>
<organism evidence="2 3">
    <name type="scientific">Gigaspora margarita</name>
    <dbReference type="NCBI Taxonomy" id="4874"/>
    <lineage>
        <taxon>Eukaryota</taxon>
        <taxon>Fungi</taxon>
        <taxon>Fungi incertae sedis</taxon>
        <taxon>Mucoromycota</taxon>
        <taxon>Glomeromycotina</taxon>
        <taxon>Glomeromycetes</taxon>
        <taxon>Diversisporales</taxon>
        <taxon>Gigasporaceae</taxon>
        <taxon>Gigaspora</taxon>
    </lineage>
</organism>
<gene>
    <name evidence="2" type="ORF">GMARGA_LOCUS35617</name>
</gene>
<sequence length="75" mass="8580">MSTSSTPCYIENYEPVFAYLNGPEDYKPAPTYSNRSEEYEPTPVYSNRYKECEPTPTCQDKPEIGKTSNRKVVST</sequence>
<protein>
    <submittedName>
        <fullName evidence="2">41231_t:CDS:1</fullName>
    </submittedName>
</protein>
<reference evidence="2 3" key="1">
    <citation type="submission" date="2021-06" db="EMBL/GenBank/DDBJ databases">
        <authorList>
            <person name="Kallberg Y."/>
            <person name="Tangrot J."/>
            <person name="Rosling A."/>
        </authorList>
    </citation>
    <scope>NUCLEOTIDE SEQUENCE [LARGE SCALE GENOMIC DNA]</scope>
    <source>
        <strain evidence="2 3">120-4 pot B 10/14</strain>
    </source>
</reference>
<accession>A0ABN7WVE8</accession>
<dbReference type="Proteomes" id="UP000789901">
    <property type="component" value="Unassembled WGS sequence"/>
</dbReference>
<proteinExistence type="predicted"/>
<evidence type="ECO:0000256" key="1">
    <source>
        <dbReference type="SAM" id="MobiDB-lite"/>
    </source>
</evidence>
<evidence type="ECO:0000313" key="3">
    <source>
        <dbReference type="Proteomes" id="UP000789901"/>
    </source>
</evidence>